<proteinExistence type="predicted"/>
<gene>
    <name evidence="1" type="ORF">K435DRAFT_583428</name>
</gene>
<name>A0A4S8M358_DENBC</name>
<dbReference type="AlphaFoldDB" id="A0A4S8M358"/>
<organism evidence="1 2">
    <name type="scientific">Dendrothele bispora (strain CBS 962.96)</name>
    <dbReference type="NCBI Taxonomy" id="1314807"/>
    <lineage>
        <taxon>Eukaryota</taxon>
        <taxon>Fungi</taxon>
        <taxon>Dikarya</taxon>
        <taxon>Basidiomycota</taxon>
        <taxon>Agaricomycotina</taxon>
        <taxon>Agaricomycetes</taxon>
        <taxon>Agaricomycetidae</taxon>
        <taxon>Agaricales</taxon>
        <taxon>Agaricales incertae sedis</taxon>
        <taxon>Dendrothele</taxon>
    </lineage>
</organism>
<protein>
    <submittedName>
        <fullName evidence="1">Uncharacterized protein</fullName>
    </submittedName>
</protein>
<reference evidence="1 2" key="1">
    <citation type="journal article" date="2019" name="Nat. Ecol. Evol.">
        <title>Megaphylogeny resolves global patterns of mushroom evolution.</title>
        <authorList>
            <person name="Varga T."/>
            <person name="Krizsan K."/>
            <person name="Foldi C."/>
            <person name="Dima B."/>
            <person name="Sanchez-Garcia M."/>
            <person name="Sanchez-Ramirez S."/>
            <person name="Szollosi G.J."/>
            <person name="Szarkandi J.G."/>
            <person name="Papp V."/>
            <person name="Albert L."/>
            <person name="Andreopoulos W."/>
            <person name="Angelini C."/>
            <person name="Antonin V."/>
            <person name="Barry K.W."/>
            <person name="Bougher N.L."/>
            <person name="Buchanan P."/>
            <person name="Buyck B."/>
            <person name="Bense V."/>
            <person name="Catcheside P."/>
            <person name="Chovatia M."/>
            <person name="Cooper J."/>
            <person name="Damon W."/>
            <person name="Desjardin D."/>
            <person name="Finy P."/>
            <person name="Geml J."/>
            <person name="Haridas S."/>
            <person name="Hughes K."/>
            <person name="Justo A."/>
            <person name="Karasinski D."/>
            <person name="Kautmanova I."/>
            <person name="Kiss B."/>
            <person name="Kocsube S."/>
            <person name="Kotiranta H."/>
            <person name="LaButti K.M."/>
            <person name="Lechner B.E."/>
            <person name="Liimatainen K."/>
            <person name="Lipzen A."/>
            <person name="Lukacs Z."/>
            <person name="Mihaltcheva S."/>
            <person name="Morgado L.N."/>
            <person name="Niskanen T."/>
            <person name="Noordeloos M.E."/>
            <person name="Ohm R.A."/>
            <person name="Ortiz-Santana B."/>
            <person name="Ovrebo C."/>
            <person name="Racz N."/>
            <person name="Riley R."/>
            <person name="Savchenko A."/>
            <person name="Shiryaev A."/>
            <person name="Soop K."/>
            <person name="Spirin V."/>
            <person name="Szebenyi C."/>
            <person name="Tomsovsky M."/>
            <person name="Tulloss R.E."/>
            <person name="Uehling J."/>
            <person name="Grigoriev I.V."/>
            <person name="Vagvolgyi C."/>
            <person name="Papp T."/>
            <person name="Martin F.M."/>
            <person name="Miettinen O."/>
            <person name="Hibbett D.S."/>
            <person name="Nagy L.G."/>
        </authorList>
    </citation>
    <scope>NUCLEOTIDE SEQUENCE [LARGE SCALE GENOMIC DNA]</scope>
    <source>
        <strain evidence="1 2">CBS 962.96</strain>
    </source>
</reference>
<evidence type="ECO:0000313" key="1">
    <source>
        <dbReference type="EMBL" id="THU96557.1"/>
    </source>
</evidence>
<dbReference type="Proteomes" id="UP000297245">
    <property type="component" value="Unassembled WGS sequence"/>
</dbReference>
<keyword evidence="2" id="KW-1185">Reference proteome</keyword>
<feature type="non-terminal residue" evidence="1">
    <location>
        <position position="1"/>
    </location>
</feature>
<accession>A0A4S8M358</accession>
<dbReference type="OrthoDB" id="3366231at2759"/>
<evidence type="ECO:0000313" key="2">
    <source>
        <dbReference type="Proteomes" id="UP000297245"/>
    </source>
</evidence>
<dbReference type="EMBL" id="ML179174">
    <property type="protein sequence ID" value="THU96557.1"/>
    <property type="molecule type" value="Genomic_DNA"/>
</dbReference>
<sequence length="182" mass="20607">LLTGKRPRFCCGSAGKYLAHVPALPPLPKEYDTFIRDSQISSQSFVLNLLFSFASMETSEEFPWLKHNKNISSFFSIQGHVYHHLRPKHRDSCVCWLLFDGFMDSLVPHENWASTLPPSWISSVKQALLHINPFARSLKQLSLLPEEQCPHASIVLQGGGGMNKIVTIINYENTSTTQVRPR</sequence>
<feature type="non-terminal residue" evidence="1">
    <location>
        <position position="182"/>
    </location>
</feature>